<dbReference type="Pfam" id="PF03480">
    <property type="entry name" value="DctP"/>
    <property type="match status" value="1"/>
</dbReference>
<dbReference type="PANTHER" id="PTHR33376:SF2">
    <property type="entry name" value="DICARBOXYLATE-BINDING PERIPLASMIC PROTEIN"/>
    <property type="match status" value="1"/>
</dbReference>
<dbReference type="GO" id="GO:0030246">
    <property type="term" value="F:carbohydrate binding"/>
    <property type="evidence" value="ECO:0007669"/>
    <property type="project" value="TreeGrafter"/>
</dbReference>
<gene>
    <name evidence="4" type="ORF">SAMN05192532_104214</name>
</gene>
<dbReference type="OrthoDB" id="9776801at2"/>
<evidence type="ECO:0000313" key="5">
    <source>
        <dbReference type="Proteomes" id="UP000199516"/>
    </source>
</evidence>
<proteinExistence type="predicted"/>
<protein>
    <submittedName>
        <fullName evidence="4">Tripartite ATP-independent transporter solute receptor, DctP family</fullName>
    </submittedName>
</protein>
<dbReference type="AlphaFoldDB" id="A0A1I2DPR8"/>
<dbReference type="GO" id="GO:0030288">
    <property type="term" value="C:outer membrane-bounded periplasmic space"/>
    <property type="evidence" value="ECO:0007669"/>
    <property type="project" value="InterPro"/>
</dbReference>
<dbReference type="GO" id="GO:0055085">
    <property type="term" value="P:transmembrane transport"/>
    <property type="evidence" value="ECO:0007669"/>
    <property type="project" value="InterPro"/>
</dbReference>
<dbReference type="PANTHER" id="PTHR33376">
    <property type="match status" value="1"/>
</dbReference>
<name>A0A1I2DPR8_9BACI</name>
<reference evidence="4 5" key="1">
    <citation type="submission" date="2016-10" db="EMBL/GenBank/DDBJ databases">
        <authorList>
            <person name="de Groot N.N."/>
        </authorList>
    </citation>
    <scope>NUCLEOTIDE SEQUENCE [LARGE SCALE GENOMIC DNA]</scope>
    <source>
        <strain evidence="4 5">DSM 23995</strain>
    </source>
</reference>
<evidence type="ECO:0000256" key="2">
    <source>
        <dbReference type="SAM" id="MobiDB-lite"/>
    </source>
</evidence>
<dbReference type="InterPro" id="IPR004682">
    <property type="entry name" value="TRAP_DctP"/>
</dbReference>
<feature type="region of interest" description="Disordered" evidence="2">
    <location>
        <begin position="24"/>
        <end position="46"/>
    </location>
</feature>
<dbReference type="Gene3D" id="3.40.190.170">
    <property type="entry name" value="Bacterial extracellular solute-binding protein, family 7"/>
    <property type="match status" value="1"/>
</dbReference>
<keyword evidence="1 3" id="KW-0732">Signal</keyword>
<feature type="compositionally biased region" description="Basic and acidic residues" evidence="2">
    <location>
        <begin position="32"/>
        <end position="41"/>
    </location>
</feature>
<dbReference type="Proteomes" id="UP000199516">
    <property type="component" value="Unassembled WGS sequence"/>
</dbReference>
<feature type="signal peptide" evidence="3">
    <location>
        <begin position="1"/>
        <end position="18"/>
    </location>
</feature>
<evidence type="ECO:0000256" key="3">
    <source>
        <dbReference type="SAM" id="SignalP"/>
    </source>
</evidence>
<dbReference type="CDD" id="cd13675">
    <property type="entry name" value="PBP2_TRAP_SBP_like_5"/>
    <property type="match status" value="1"/>
</dbReference>
<keyword evidence="5" id="KW-1185">Reference proteome</keyword>
<keyword evidence="4" id="KW-0675">Receptor</keyword>
<organism evidence="4 5">
    <name type="scientific">Alteribacillus iranensis</name>
    <dbReference type="NCBI Taxonomy" id="930128"/>
    <lineage>
        <taxon>Bacteria</taxon>
        <taxon>Bacillati</taxon>
        <taxon>Bacillota</taxon>
        <taxon>Bacilli</taxon>
        <taxon>Bacillales</taxon>
        <taxon>Bacillaceae</taxon>
        <taxon>Alteribacillus</taxon>
    </lineage>
</organism>
<evidence type="ECO:0000313" key="4">
    <source>
        <dbReference type="EMBL" id="SFE82468.1"/>
    </source>
</evidence>
<dbReference type="RefSeq" id="WP_091661512.1">
    <property type="nucleotide sequence ID" value="NZ_FONT01000004.1"/>
</dbReference>
<evidence type="ECO:0000256" key="1">
    <source>
        <dbReference type="ARBA" id="ARBA00022729"/>
    </source>
</evidence>
<dbReference type="STRING" id="930128.SAMN05192532_104214"/>
<sequence>MKQIFVSLFFLLTLTLLAACGGGQEESSAGEAKNDNEKENISESNDDPITIKVGHIAGPDEAYSIGMEQYAEAVEEATDGRVEFEIFGNGQLGGERDVTEQIQLGSLDMSVVTTGVVGNFVEDITVFEMPFLFRDLEHAYAVLDSDLAQEILDGMEEEGLKGISFWENGNRHLANNERPITSPEDLEGLKIRTVENDMFLDAYRMLGADPVPMAFPEVYSSLQQGVIDGTDQPYPIFWGKNIYEVQDYLSEVGFYYASATLLMNLDFYESLPEDIQEIIVDVGKEYAQIQRDINQDLVEQAKEAVQEDGVEITEADDVDIEAFREKIQPLHEQYEEQFGDYLKRIKEM</sequence>
<dbReference type="InterPro" id="IPR038404">
    <property type="entry name" value="TRAP_DctP_sf"/>
</dbReference>
<dbReference type="PROSITE" id="PS51257">
    <property type="entry name" value="PROKAR_LIPOPROTEIN"/>
    <property type="match status" value="1"/>
</dbReference>
<dbReference type="EMBL" id="FONT01000004">
    <property type="protein sequence ID" value="SFE82468.1"/>
    <property type="molecule type" value="Genomic_DNA"/>
</dbReference>
<dbReference type="NCBIfam" id="NF037995">
    <property type="entry name" value="TRAP_S1"/>
    <property type="match status" value="1"/>
</dbReference>
<dbReference type="NCBIfam" id="TIGR00787">
    <property type="entry name" value="dctP"/>
    <property type="match status" value="1"/>
</dbReference>
<feature type="chain" id="PRO_5038390092" evidence="3">
    <location>
        <begin position="19"/>
        <end position="348"/>
    </location>
</feature>
<dbReference type="PIRSF" id="PIRSF006470">
    <property type="entry name" value="DctB"/>
    <property type="match status" value="1"/>
</dbReference>
<accession>A0A1I2DPR8</accession>
<dbReference type="InterPro" id="IPR018389">
    <property type="entry name" value="DctP_fam"/>
</dbReference>